<evidence type="ECO:0000313" key="3">
    <source>
        <dbReference type="Proteomes" id="UP000195137"/>
    </source>
</evidence>
<evidence type="ECO:0000313" key="2">
    <source>
        <dbReference type="EMBL" id="OUJ18604.1"/>
    </source>
</evidence>
<name>A0A1Y3GEI8_9EURY</name>
<proteinExistence type="predicted"/>
<keyword evidence="1" id="KW-0812">Transmembrane</keyword>
<feature type="transmembrane region" description="Helical" evidence="1">
    <location>
        <begin position="92"/>
        <end position="111"/>
    </location>
</feature>
<dbReference type="AlphaFoldDB" id="A0A1Y3GEI8"/>
<sequence>MSKKIATTSGLLLIMAAITNILARIDIIIDLTITIILIIGAAVTIEQHEHRNEFTIGACILGTVYPIIKLLAFYYWLPAILNIPQHTLLETGAPIIITTMILSILALTLQFKLPPKKYPRY</sequence>
<evidence type="ECO:0000256" key="1">
    <source>
        <dbReference type="SAM" id="Phobius"/>
    </source>
</evidence>
<keyword evidence="1" id="KW-0472">Membrane</keyword>
<comment type="caution">
    <text evidence="2">The sequence shown here is derived from an EMBL/GenBank/DDBJ whole genome shotgun (WGS) entry which is preliminary data.</text>
</comment>
<keyword evidence="3" id="KW-1185">Reference proteome</keyword>
<gene>
    <name evidence="2" type="ORF">AMET1_0250</name>
</gene>
<keyword evidence="1" id="KW-1133">Transmembrane helix</keyword>
<feature type="transmembrane region" description="Helical" evidence="1">
    <location>
        <begin position="54"/>
        <end position="77"/>
    </location>
</feature>
<dbReference type="RefSeq" id="WP_086636679.1">
    <property type="nucleotide sequence ID" value="NZ_MRZU01000003.1"/>
</dbReference>
<accession>A0A1Y3GEI8</accession>
<reference evidence="2 3" key="1">
    <citation type="submission" date="2016-12" db="EMBL/GenBank/DDBJ databases">
        <title>Discovery of methanogenic haloarchaea.</title>
        <authorList>
            <person name="Sorokin D.Y."/>
            <person name="Makarova K.S."/>
            <person name="Abbas B."/>
            <person name="Ferrer M."/>
            <person name="Golyshin P.N."/>
        </authorList>
    </citation>
    <scope>NUCLEOTIDE SEQUENCE [LARGE SCALE GENOMIC DNA]</scope>
    <source>
        <strain evidence="2">AMET1</strain>
    </source>
</reference>
<dbReference type="EMBL" id="MRZU01000003">
    <property type="protein sequence ID" value="OUJ18604.1"/>
    <property type="molecule type" value="Genomic_DNA"/>
</dbReference>
<feature type="transmembrane region" description="Helical" evidence="1">
    <location>
        <begin position="27"/>
        <end position="45"/>
    </location>
</feature>
<organism evidence="2 3">
    <name type="scientific">Methanonatronarchaeum thermophilum</name>
    <dbReference type="NCBI Taxonomy" id="1927129"/>
    <lineage>
        <taxon>Archaea</taxon>
        <taxon>Methanobacteriati</taxon>
        <taxon>Methanobacteriota</taxon>
        <taxon>Methanonatronarchaeia</taxon>
        <taxon>Methanonatronarchaeales</taxon>
        <taxon>Methanonatronarchaeaceae</taxon>
        <taxon>Methanonatronarchaeum</taxon>
    </lineage>
</organism>
<dbReference type="Proteomes" id="UP000195137">
    <property type="component" value="Unassembled WGS sequence"/>
</dbReference>
<protein>
    <submittedName>
        <fullName evidence="2">Uncharacterized protein</fullName>
    </submittedName>
</protein>